<reference evidence="8 9" key="1">
    <citation type="submission" date="2024-06" db="EMBL/GenBank/DDBJ databases">
        <authorList>
            <person name="Kraege A."/>
            <person name="Thomma B."/>
        </authorList>
    </citation>
    <scope>NUCLEOTIDE SEQUENCE [LARGE SCALE GENOMIC DNA]</scope>
</reference>
<dbReference type="EMBL" id="CAXHTA020000019">
    <property type="protein sequence ID" value="CAL5228608.1"/>
    <property type="molecule type" value="Genomic_DNA"/>
</dbReference>
<feature type="transmembrane region" description="Helical" evidence="7">
    <location>
        <begin position="154"/>
        <end position="175"/>
    </location>
</feature>
<protein>
    <submittedName>
        <fullName evidence="8">G11771 protein</fullName>
    </submittedName>
</protein>
<feature type="transmembrane region" description="Helical" evidence="7">
    <location>
        <begin position="290"/>
        <end position="312"/>
    </location>
</feature>
<evidence type="ECO:0000256" key="4">
    <source>
        <dbReference type="ARBA" id="ARBA00022989"/>
    </source>
</evidence>
<keyword evidence="9" id="KW-1185">Reference proteome</keyword>
<dbReference type="PANTHER" id="PTHR45649">
    <property type="entry name" value="AMINO-ACID PERMEASE BAT1"/>
    <property type="match status" value="1"/>
</dbReference>
<gene>
    <name evidence="8" type="primary">g11771</name>
    <name evidence="8" type="ORF">VP750_LOCUS10514</name>
</gene>
<evidence type="ECO:0000256" key="1">
    <source>
        <dbReference type="ARBA" id="ARBA00004141"/>
    </source>
</evidence>
<dbReference type="Pfam" id="PF13520">
    <property type="entry name" value="AA_permease_2"/>
    <property type="match status" value="1"/>
</dbReference>
<dbReference type="PANTHER" id="PTHR45649:SF30">
    <property type="entry name" value="AMINO-ACID PERMEASE BAT1"/>
    <property type="match status" value="1"/>
</dbReference>
<evidence type="ECO:0000256" key="5">
    <source>
        <dbReference type="ARBA" id="ARBA00023136"/>
    </source>
</evidence>
<keyword evidence="5 7" id="KW-0472">Membrane</keyword>
<accession>A0ABP1GED7</accession>
<evidence type="ECO:0000313" key="8">
    <source>
        <dbReference type="EMBL" id="CAL5228608.1"/>
    </source>
</evidence>
<dbReference type="InterPro" id="IPR002293">
    <property type="entry name" value="AA/rel_permease1"/>
</dbReference>
<evidence type="ECO:0000256" key="7">
    <source>
        <dbReference type="SAM" id="Phobius"/>
    </source>
</evidence>
<feature type="transmembrane region" description="Helical" evidence="7">
    <location>
        <begin position="21"/>
        <end position="44"/>
    </location>
</feature>
<sequence length="486" mass="51375">MDSGEARLKALGYKQELKRDFTLVSNAAISFSIISTLLGITGSLPVAYNNGGAPTAVWGWILACSMTMTVALSMVEIVSSLPSSGWFNLLGQVAITAGIDFTLANQIACMWALSNGTILSPQQLLAVYAVVLVIHGLVNSFSTRILAYMSTFSAGWHFVGGIVVTILLPCVAPTHQSASFVFTDFQGVGTTTSGVGNNAYIFFLGMLMAQFTLTGYDACGHMNEETVSADKTAALGIVLAVGCSSIAGLLYVLALMFSVQDPGNLLTGNANGYVGGQIYFDAFNARFGSGIGGIIALGVPTVAAFCCGAMSVASNSRQATTAQDLTCTQTPLWAMVTLAFILALPLLYSTVAFSAVISISTVGLYISYGIPILMRLINHKDFEPGPFNLGKFGPIMHPTLPGVRLVNDLRRGTQPITKHDQLEWAAVPASGHTPHAPGMRQTQCDQHTLEDIPHAALPDVETSALTSSKKKRYGAARYTRPTAAVH</sequence>
<dbReference type="Proteomes" id="UP001497392">
    <property type="component" value="Unassembled WGS sequence"/>
</dbReference>
<feature type="region of interest" description="Disordered" evidence="6">
    <location>
        <begin position="461"/>
        <end position="486"/>
    </location>
</feature>
<feature type="transmembrane region" description="Helical" evidence="7">
    <location>
        <begin position="125"/>
        <end position="147"/>
    </location>
</feature>
<feature type="transmembrane region" description="Helical" evidence="7">
    <location>
        <begin position="195"/>
        <end position="213"/>
    </location>
</feature>
<feature type="transmembrane region" description="Helical" evidence="7">
    <location>
        <begin position="332"/>
        <end position="349"/>
    </location>
</feature>
<evidence type="ECO:0000256" key="6">
    <source>
        <dbReference type="SAM" id="MobiDB-lite"/>
    </source>
</evidence>
<comment type="caution">
    <text evidence="8">The sequence shown here is derived from an EMBL/GenBank/DDBJ whole genome shotgun (WGS) entry which is preliminary data.</text>
</comment>
<name>A0ABP1GED7_9CHLO</name>
<organism evidence="8 9">
    <name type="scientific">Coccomyxa viridis</name>
    <dbReference type="NCBI Taxonomy" id="1274662"/>
    <lineage>
        <taxon>Eukaryota</taxon>
        <taxon>Viridiplantae</taxon>
        <taxon>Chlorophyta</taxon>
        <taxon>core chlorophytes</taxon>
        <taxon>Trebouxiophyceae</taxon>
        <taxon>Trebouxiophyceae incertae sedis</taxon>
        <taxon>Coccomyxaceae</taxon>
        <taxon>Coccomyxa</taxon>
    </lineage>
</organism>
<feature type="transmembrane region" description="Helical" evidence="7">
    <location>
        <begin position="87"/>
        <end position="113"/>
    </location>
</feature>
<evidence type="ECO:0000256" key="2">
    <source>
        <dbReference type="ARBA" id="ARBA00022448"/>
    </source>
</evidence>
<evidence type="ECO:0000313" key="9">
    <source>
        <dbReference type="Proteomes" id="UP001497392"/>
    </source>
</evidence>
<keyword evidence="4 7" id="KW-1133">Transmembrane helix</keyword>
<feature type="transmembrane region" description="Helical" evidence="7">
    <location>
        <begin position="355"/>
        <end position="374"/>
    </location>
</feature>
<feature type="transmembrane region" description="Helical" evidence="7">
    <location>
        <begin position="56"/>
        <end position="75"/>
    </location>
</feature>
<keyword evidence="2" id="KW-0813">Transport</keyword>
<feature type="transmembrane region" description="Helical" evidence="7">
    <location>
        <begin position="234"/>
        <end position="257"/>
    </location>
</feature>
<keyword evidence="3 7" id="KW-0812">Transmembrane</keyword>
<dbReference type="Gene3D" id="1.20.1740.10">
    <property type="entry name" value="Amino acid/polyamine transporter I"/>
    <property type="match status" value="1"/>
</dbReference>
<evidence type="ECO:0000256" key="3">
    <source>
        <dbReference type="ARBA" id="ARBA00022692"/>
    </source>
</evidence>
<proteinExistence type="predicted"/>
<comment type="subcellular location">
    <subcellularLocation>
        <location evidence="1">Membrane</location>
        <topology evidence="1">Multi-pass membrane protein</topology>
    </subcellularLocation>
</comment>